<dbReference type="PANTHER" id="PTHR14226:SF23">
    <property type="entry name" value="PATATIN-LIKE PHOSPHOLIPASE DOMAIN-CONTAINING PROTEIN 7"/>
    <property type="match status" value="1"/>
</dbReference>
<gene>
    <name evidence="1" type="ORF">M9458_042461</name>
</gene>
<proteinExistence type="predicted"/>
<keyword evidence="2" id="KW-1185">Reference proteome</keyword>
<feature type="non-terminal residue" evidence="1">
    <location>
        <position position="1"/>
    </location>
</feature>
<dbReference type="AlphaFoldDB" id="A0ABD0NNR7"/>
<feature type="non-terminal residue" evidence="1">
    <location>
        <position position="90"/>
    </location>
</feature>
<evidence type="ECO:0000313" key="2">
    <source>
        <dbReference type="Proteomes" id="UP001529510"/>
    </source>
</evidence>
<evidence type="ECO:0000313" key="1">
    <source>
        <dbReference type="EMBL" id="KAL0163065.1"/>
    </source>
</evidence>
<name>A0ABD0NNR7_CIRMR</name>
<comment type="caution">
    <text evidence="1">The sequence shown here is derived from an EMBL/GenBank/DDBJ whole genome shotgun (WGS) entry which is preliminary data.</text>
</comment>
<dbReference type="Proteomes" id="UP001529510">
    <property type="component" value="Unassembled WGS sequence"/>
</dbReference>
<dbReference type="PANTHER" id="PTHR14226">
    <property type="entry name" value="NEUROPATHY TARGET ESTERASE/SWISS CHEESE D.MELANOGASTER"/>
    <property type="match status" value="1"/>
</dbReference>
<sequence length="90" mass="10682">VLNMTEIQARLAYVCSVRQLESVKNSDYCEYIRPPIDRYRTLEFGKFDEISEVGYQHGKTVFDVWCRSGVVEKMMKDRHQEEFHKTQSSN</sequence>
<reference evidence="1 2" key="1">
    <citation type="submission" date="2024-05" db="EMBL/GenBank/DDBJ databases">
        <title>Genome sequencing and assembly of Indian major carp, Cirrhinus mrigala (Hamilton, 1822).</title>
        <authorList>
            <person name="Mohindra V."/>
            <person name="Chowdhury L.M."/>
            <person name="Lal K."/>
            <person name="Jena J.K."/>
        </authorList>
    </citation>
    <scope>NUCLEOTIDE SEQUENCE [LARGE SCALE GENOMIC DNA]</scope>
    <source>
        <strain evidence="1">CM1030</strain>
        <tissue evidence="1">Blood</tissue>
    </source>
</reference>
<organism evidence="1 2">
    <name type="scientific">Cirrhinus mrigala</name>
    <name type="common">Mrigala</name>
    <dbReference type="NCBI Taxonomy" id="683832"/>
    <lineage>
        <taxon>Eukaryota</taxon>
        <taxon>Metazoa</taxon>
        <taxon>Chordata</taxon>
        <taxon>Craniata</taxon>
        <taxon>Vertebrata</taxon>
        <taxon>Euteleostomi</taxon>
        <taxon>Actinopterygii</taxon>
        <taxon>Neopterygii</taxon>
        <taxon>Teleostei</taxon>
        <taxon>Ostariophysi</taxon>
        <taxon>Cypriniformes</taxon>
        <taxon>Cyprinidae</taxon>
        <taxon>Labeoninae</taxon>
        <taxon>Labeonini</taxon>
        <taxon>Cirrhinus</taxon>
    </lineage>
</organism>
<dbReference type="InterPro" id="IPR050301">
    <property type="entry name" value="NTE"/>
</dbReference>
<dbReference type="EMBL" id="JAMKFB020000021">
    <property type="protein sequence ID" value="KAL0163065.1"/>
    <property type="molecule type" value="Genomic_DNA"/>
</dbReference>
<protein>
    <submittedName>
        <fullName evidence="1">Uncharacterized protein</fullName>
    </submittedName>
</protein>
<accession>A0ABD0NNR7</accession>